<dbReference type="Proteomes" id="UP001168167">
    <property type="component" value="Unassembled WGS sequence"/>
</dbReference>
<organism evidence="3 4">
    <name type="scientific">Candidatus Doriopsillibacter californiensis</name>
    <dbReference type="NCBI Taxonomy" id="2970740"/>
    <lineage>
        <taxon>Bacteria</taxon>
        <taxon>Pseudomonadati</taxon>
        <taxon>Pseudomonadota</taxon>
        <taxon>Gammaproteobacteria</taxon>
        <taxon>Candidatus Tethybacterales</taxon>
        <taxon>Candidatus Persebacteraceae</taxon>
        <taxon>Candidatus Doriopsillibacter</taxon>
    </lineage>
</organism>
<proteinExistence type="predicted"/>
<dbReference type="CDD" id="cd19094">
    <property type="entry name" value="AKR_Tas-like"/>
    <property type="match status" value="1"/>
</dbReference>
<keyword evidence="4" id="KW-1185">Reference proteome</keyword>
<reference evidence="3" key="1">
    <citation type="submission" date="2022-08" db="EMBL/GenBank/DDBJ databases">
        <authorList>
            <person name="Dzunkova M."/>
            <person name="La Clair J."/>
            <person name="Tyml T."/>
            <person name="Doud D."/>
            <person name="Schulz F."/>
            <person name="Piquer S."/>
            <person name="Porcel Sanchis D."/>
            <person name="Osborn A."/>
            <person name="Robinson D."/>
            <person name="Louie K.B."/>
            <person name="Bowen B.P."/>
            <person name="Bowers R."/>
            <person name="Lee J."/>
            <person name="Arnau Llombart V."/>
            <person name="Diaz Villanueva W."/>
            <person name="Gosliner T."/>
            <person name="Northen T."/>
            <person name="Cheng J.-F."/>
            <person name="Burkart M.D."/>
            <person name="Woyke T."/>
        </authorList>
    </citation>
    <scope>NUCLEOTIDE SEQUENCE</scope>
    <source>
        <strain evidence="3">Df01</strain>
    </source>
</reference>
<dbReference type="EMBL" id="JANQAO010000004">
    <property type="protein sequence ID" value="MDM5148109.1"/>
    <property type="molecule type" value="Genomic_DNA"/>
</dbReference>
<feature type="domain" description="NADP-dependent oxidoreductase" evidence="2">
    <location>
        <begin position="16"/>
        <end position="345"/>
    </location>
</feature>
<reference evidence="3" key="2">
    <citation type="journal article" date="2023" name="Microbiome">
        <title>Synthase-selected sorting approach identifies a beta-lactone synthase in a nudibranch symbiotic bacterium.</title>
        <authorList>
            <person name="Dzunkova M."/>
            <person name="La Clair J.J."/>
            <person name="Tyml T."/>
            <person name="Doud D."/>
            <person name="Schulz F."/>
            <person name="Piquer-Esteban S."/>
            <person name="Porcel Sanchis D."/>
            <person name="Osborn A."/>
            <person name="Robinson D."/>
            <person name="Louie K.B."/>
            <person name="Bowen B.P."/>
            <person name="Bowers R.M."/>
            <person name="Lee J."/>
            <person name="Arnau V."/>
            <person name="Diaz-Villanueva W."/>
            <person name="Stepanauskas R."/>
            <person name="Gosliner T."/>
            <person name="Date S.V."/>
            <person name="Northen T.R."/>
            <person name="Cheng J.F."/>
            <person name="Burkart M.D."/>
            <person name="Woyke T."/>
        </authorList>
    </citation>
    <scope>NUCLEOTIDE SEQUENCE</scope>
    <source>
        <strain evidence="3">Df01</strain>
    </source>
</reference>
<sequence length="354" mass="39529">MQYRNLGNTNTRVSVICLGTMTYGEQNTEAEAHVQLDYALDNGVNFIDTAEIYAVPMREETYGLSETYIGNWLAKRKKRDDVVIATKVAGPFGAPQPNMPPPMQWIRGGQTRLDAKNIKNALDDSLRRLQTDYVDLYQLHWPDRNTNYFGTLNYRHNDEELMTPLKETLSALQAAVQAGKVRYIGLSNETPWGVAECLRLAREAGLPRVVSVQNPYNLLNRTYEIGMAEISAREQCGLLPYSPLAFGVLSGKYLDSQRPSGARLTLFTNYNRYISDVGIAATEDLVALARRHNVDAAQMAIAFTIQQPFVTSSIIGATTLAQLKSNIAAADLTLDDVWMKELNELCEKHCNPCP</sequence>
<evidence type="ECO:0000259" key="2">
    <source>
        <dbReference type="Pfam" id="PF00248"/>
    </source>
</evidence>
<evidence type="ECO:0000313" key="4">
    <source>
        <dbReference type="Proteomes" id="UP001168167"/>
    </source>
</evidence>
<protein>
    <submittedName>
        <fullName evidence="3">NADP(H)-dependent aldo-keto reductase</fullName>
    </submittedName>
</protein>
<dbReference type="NCBIfam" id="NF007912">
    <property type="entry name" value="PRK10625.1"/>
    <property type="match status" value="1"/>
</dbReference>
<dbReference type="Gene3D" id="3.20.20.100">
    <property type="entry name" value="NADP-dependent oxidoreductase domain"/>
    <property type="match status" value="1"/>
</dbReference>
<gene>
    <name evidence="3" type="ORF">NQX30_07005</name>
</gene>
<evidence type="ECO:0000256" key="1">
    <source>
        <dbReference type="ARBA" id="ARBA00023002"/>
    </source>
</evidence>
<keyword evidence="1" id="KW-0560">Oxidoreductase</keyword>
<dbReference type="SUPFAM" id="SSF51430">
    <property type="entry name" value="NAD(P)-linked oxidoreductase"/>
    <property type="match status" value="1"/>
</dbReference>
<name>A0ABT7QN43_9GAMM</name>
<dbReference type="InterPro" id="IPR023210">
    <property type="entry name" value="NADP_OxRdtase_dom"/>
</dbReference>
<dbReference type="PANTHER" id="PTHR43364">
    <property type="entry name" value="NADH-SPECIFIC METHYLGLYOXAL REDUCTASE-RELATED"/>
    <property type="match status" value="1"/>
</dbReference>
<dbReference type="Pfam" id="PF00248">
    <property type="entry name" value="Aldo_ket_red"/>
    <property type="match status" value="1"/>
</dbReference>
<accession>A0ABT7QN43</accession>
<dbReference type="InterPro" id="IPR036812">
    <property type="entry name" value="NAD(P)_OxRdtase_dom_sf"/>
</dbReference>
<dbReference type="PANTHER" id="PTHR43364:SF4">
    <property type="entry name" value="NAD(P)-LINKED OXIDOREDUCTASE SUPERFAMILY PROTEIN"/>
    <property type="match status" value="1"/>
</dbReference>
<dbReference type="InterPro" id="IPR050523">
    <property type="entry name" value="AKR_Detox_Biosynth"/>
</dbReference>
<comment type="caution">
    <text evidence="3">The sequence shown here is derived from an EMBL/GenBank/DDBJ whole genome shotgun (WGS) entry which is preliminary data.</text>
</comment>
<evidence type="ECO:0000313" key="3">
    <source>
        <dbReference type="EMBL" id="MDM5148109.1"/>
    </source>
</evidence>